<dbReference type="GO" id="GO:0008233">
    <property type="term" value="F:peptidase activity"/>
    <property type="evidence" value="ECO:0007669"/>
    <property type="project" value="UniProtKB-KW"/>
</dbReference>
<reference evidence="9" key="1">
    <citation type="submission" date="2021-04" db="EMBL/GenBank/DDBJ databases">
        <title>Sinoanaerobacter chloroacetimidivorans sp. nov., an obligate anaerobic bacterium isolated from anaerobic sludge.</title>
        <authorList>
            <person name="Bao Y."/>
        </authorList>
    </citation>
    <scope>NUCLEOTIDE SEQUENCE</scope>
    <source>
        <strain evidence="9">BAD-6</strain>
    </source>
</reference>
<keyword evidence="10" id="KW-1185">Reference proteome</keyword>
<evidence type="ECO:0000256" key="4">
    <source>
        <dbReference type="ARBA" id="ARBA00022692"/>
    </source>
</evidence>
<evidence type="ECO:0000256" key="3">
    <source>
        <dbReference type="ARBA" id="ARBA00022670"/>
    </source>
</evidence>
<evidence type="ECO:0000256" key="5">
    <source>
        <dbReference type="ARBA" id="ARBA00022801"/>
    </source>
</evidence>
<dbReference type="RefSeq" id="WP_227016755.1">
    <property type="nucleotide sequence ID" value="NZ_JAGSND010000001.1"/>
</dbReference>
<evidence type="ECO:0000256" key="6">
    <source>
        <dbReference type="ARBA" id="ARBA00022989"/>
    </source>
</evidence>
<evidence type="ECO:0000256" key="8">
    <source>
        <dbReference type="SAM" id="Phobius"/>
    </source>
</evidence>
<dbReference type="GO" id="GO:0006508">
    <property type="term" value="P:proteolysis"/>
    <property type="evidence" value="ECO:0007669"/>
    <property type="project" value="UniProtKB-KW"/>
</dbReference>
<evidence type="ECO:0000313" key="9">
    <source>
        <dbReference type="EMBL" id="MBR0596633.1"/>
    </source>
</evidence>
<dbReference type="Pfam" id="PF04647">
    <property type="entry name" value="AgrB"/>
    <property type="match status" value="1"/>
</dbReference>
<feature type="transmembrane region" description="Helical" evidence="8">
    <location>
        <begin position="105"/>
        <end position="124"/>
    </location>
</feature>
<evidence type="ECO:0000256" key="1">
    <source>
        <dbReference type="ARBA" id="ARBA00022475"/>
    </source>
</evidence>
<evidence type="ECO:0000313" key="10">
    <source>
        <dbReference type="Proteomes" id="UP000675664"/>
    </source>
</evidence>
<sequence>MNNIVDQYVAKLVEENVVDDIGVLKIRYAISALASEIVKTMVMVVVFYMLDLLAPFLFTMAIIIPVRIASGGLHFSSNIGCFLASLTFFILSVLLLPQIQLTTITYHFILLLSAAVIWVAPLVPSKQRPIISREKYLFNKYLSIIFSSVYVILLLFILDNQYFVICGIWALFLQASQLFFLNIVKIFRRFLNV</sequence>
<keyword evidence="6 8" id="KW-1133">Transmembrane helix</keyword>
<organism evidence="9 10">
    <name type="scientific">Sinanaerobacter chloroacetimidivorans</name>
    <dbReference type="NCBI Taxonomy" id="2818044"/>
    <lineage>
        <taxon>Bacteria</taxon>
        <taxon>Bacillati</taxon>
        <taxon>Bacillota</taxon>
        <taxon>Clostridia</taxon>
        <taxon>Peptostreptococcales</taxon>
        <taxon>Anaerovoracaceae</taxon>
        <taxon>Sinanaerobacter</taxon>
    </lineage>
</organism>
<keyword evidence="4 8" id="KW-0812">Transmembrane</keyword>
<dbReference type="AlphaFoldDB" id="A0A8J8AZK6"/>
<keyword evidence="1" id="KW-1003">Cell membrane</keyword>
<comment type="caution">
    <text evidence="9">The sequence shown here is derived from an EMBL/GenBank/DDBJ whole genome shotgun (WGS) entry which is preliminary data.</text>
</comment>
<keyword evidence="3" id="KW-0645">Protease</keyword>
<dbReference type="InterPro" id="IPR006741">
    <property type="entry name" value="AgrB"/>
</dbReference>
<keyword evidence="2" id="KW-0673">Quorum sensing</keyword>
<dbReference type="SMART" id="SM00793">
    <property type="entry name" value="AgrB"/>
    <property type="match status" value="1"/>
</dbReference>
<dbReference type="GO" id="GO:0009372">
    <property type="term" value="P:quorum sensing"/>
    <property type="evidence" value="ECO:0007669"/>
    <property type="project" value="UniProtKB-KW"/>
</dbReference>
<dbReference type="GO" id="GO:0016020">
    <property type="term" value="C:membrane"/>
    <property type="evidence" value="ECO:0007669"/>
    <property type="project" value="InterPro"/>
</dbReference>
<proteinExistence type="predicted"/>
<feature type="transmembrane region" description="Helical" evidence="8">
    <location>
        <begin position="162"/>
        <end position="184"/>
    </location>
</feature>
<evidence type="ECO:0000256" key="2">
    <source>
        <dbReference type="ARBA" id="ARBA00022654"/>
    </source>
</evidence>
<keyword evidence="7 8" id="KW-0472">Membrane</keyword>
<protein>
    <submittedName>
        <fullName evidence="9">Accessory gene regulator B family protein</fullName>
    </submittedName>
</protein>
<keyword evidence="5" id="KW-0378">Hydrolase</keyword>
<reference evidence="9" key="2">
    <citation type="submission" date="2021-04" db="EMBL/GenBank/DDBJ databases">
        <authorList>
            <person name="Liu J."/>
        </authorList>
    </citation>
    <scope>NUCLEOTIDE SEQUENCE</scope>
    <source>
        <strain evidence="9">BAD-6</strain>
    </source>
</reference>
<dbReference type="Proteomes" id="UP000675664">
    <property type="component" value="Unassembled WGS sequence"/>
</dbReference>
<evidence type="ECO:0000256" key="7">
    <source>
        <dbReference type="ARBA" id="ARBA00023136"/>
    </source>
</evidence>
<feature type="transmembrane region" description="Helical" evidence="8">
    <location>
        <begin position="78"/>
        <end position="99"/>
    </location>
</feature>
<name>A0A8J8AZK6_9FIRM</name>
<feature type="transmembrane region" description="Helical" evidence="8">
    <location>
        <begin position="136"/>
        <end position="156"/>
    </location>
</feature>
<feature type="transmembrane region" description="Helical" evidence="8">
    <location>
        <begin position="41"/>
        <end position="66"/>
    </location>
</feature>
<gene>
    <name evidence="9" type="ORF">KCX82_01970</name>
</gene>
<dbReference type="EMBL" id="JAGSND010000001">
    <property type="protein sequence ID" value="MBR0596633.1"/>
    <property type="molecule type" value="Genomic_DNA"/>
</dbReference>
<accession>A0A8J8AZK6</accession>